<accession>A0ABT2LKV0</accession>
<sequence length="328" mass="36181">MRSRSMFTATVMMLAALWSLSAHAESTIRIGVLEFGTVNWELDVIKRHGLDEKQGIQLEQVNLASNQATTVALQAGEVDMIVSDWLWVSRQRANGRTYTFVPFSSSVGALMVPPDSDIRSLADLKGKKIAIAGGPLDKGWLLLRGLAERDHGLDLEAESEQVFGAPPLLAKKAMQGEVDAVLNYWHYSARLEAKGFRQVIGANEAAMELGADGPISAVGYVFDEEWAAQNIEAVKAFFDASREAKTLLRTSDEEWETLREKTGAEDDETLRALRDRFREGIPSRPLSEERDDTARVYEVLAEIGGEKLVGKAKRMAPGTFWPILVDGS</sequence>
<keyword evidence="4" id="KW-1185">Reference proteome</keyword>
<dbReference type="SUPFAM" id="SSF53850">
    <property type="entry name" value="Periplasmic binding protein-like II"/>
    <property type="match status" value="1"/>
</dbReference>
<keyword evidence="1" id="KW-0732">Signal</keyword>
<feature type="chain" id="PRO_5046979415" evidence="1">
    <location>
        <begin position="25"/>
        <end position="328"/>
    </location>
</feature>
<evidence type="ECO:0000259" key="2">
    <source>
        <dbReference type="Pfam" id="PF09084"/>
    </source>
</evidence>
<name>A0ABT2LKV0_9HYPH</name>
<dbReference type="EMBL" id="JAOCZP010000001">
    <property type="protein sequence ID" value="MCT7374278.1"/>
    <property type="molecule type" value="Genomic_DNA"/>
</dbReference>
<dbReference type="Gene3D" id="3.40.190.10">
    <property type="entry name" value="Periplasmic binding protein-like II"/>
    <property type="match status" value="2"/>
</dbReference>
<gene>
    <name evidence="3" type="ORF">N5A92_04425</name>
</gene>
<comment type="caution">
    <text evidence="3">The sequence shown here is derived from an EMBL/GenBank/DDBJ whole genome shotgun (WGS) entry which is preliminary data.</text>
</comment>
<dbReference type="PANTHER" id="PTHR30024">
    <property type="entry name" value="ALIPHATIC SULFONATES-BINDING PROTEIN-RELATED"/>
    <property type="match status" value="1"/>
</dbReference>
<feature type="domain" description="SsuA/THI5-like" evidence="2">
    <location>
        <begin position="52"/>
        <end position="244"/>
    </location>
</feature>
<evidence type="ECO:0000313" key="3">
    <source>
        <dbReference type="EMBL" id="MCT7374278.1"/>
    </source>
</evidence>
<feature type="signal peptide" evidence="1">
    <location>
        <begin position="1"/>
        <end position="24"/>
    </location>
</feature>
<protein>
    <submittedName>
        <fullName evidence="3">ABC transporter substrate-binding protein</fullName>
    </submittedName>
</protein>
<evidence type="ECO:0000256" key="1">
    <source>
        <dbReference type="SAM" id="SignalP"/>
    </source>
</evidence>
<dbReference type="InterPro" id="IPR015168">
    <property type="entry name" value="SsuA/THI5"/>
</dbReference>
<evidence type="ECO:0000313" key="4">
    <source>
        <dbReference type="Proteomes" id="UP001320831"/>
    </source>
</evidence>
<dbReference type="Proteomes" id="UP001320831">
    <property type="component" value="Unassembled WGS sequence"/>
</dbReference>
<proteinExistence type="predicted"/>
<dbReference type="PANTHER" id="PTHR30024:SF48">
    <property type="entry name" value="ABC TRANSPORTER SUBSTRATE-BINDING PROTEIN"/>
    <property type="match status" value="1"/>
</dbReference>
<dbReference type="RefSeq" id="WP_260900652.1">
    <property type="nucleotide sequence ID" value="NZ_JAOCZP010000001.1"/>
</dbReference>
<organism evidence="3 4">
    <name type="scientific">Chelativorans salis</name>
    <dbReference type="NCBI Taxonomy" id="2978478"/>
    <lineage>
        <taxon>Bacteria</taxon>
        <taxon>Pseudomonadati</taxon>
        <taxon>Pseudomonadota</taxon>
        <taxon>Alphaproteobacteria</taxon>
        <taxon>Hyphomicrobiales</taxon>
        <taxon>Phyllobacteriaceae</taxon>
        <taxon>Chelativorans</taxon>
    </lineage>
</organism>
<dbReference type="Pfam" id="PF09084">
    <property type="entry name" value="NMT1"/>
    <property type="match status" value="1"/>
</dbReference>
<reference evidence="3 4" key="1">
    <citation type="submission" date="2022-09" db="EMBL/GenBank/DDBJ databases">
        <title>Chelativorans salina sp. nov., a novel slightly halophilic bacterium isolated from a saline lake sediment enrichment.</title>
        <authorList>
            <person name="Gao L."/>
            <person name="Fang B.-Z."/>
            <person name="Li W.-J."/>
        </authorList>
    </citation>
    <scope>NUCLEOTIDE SEQUENCE [LARGE SCALE GENOMIC DNA]</scope>
    <source>
        <strain evidence="3 4">EGI FJ00035</strain>
    </source>
</reference>